<dbReference type="PROSITE" id="PS51747">
    <property type="entry name" value="CYT_DCMP_DEAMINASES_2"/>
    <property type="match status" value="1"/>
</dbReference>
<dbReference type="EC" id="3.5.4.33" evidence="4"/>
<dbReference type="PANTHER" id="PTHR11079:SF161">
    <property type="entry name" value="CMP_DCMP-TYPE DEAMINASE DOMAIN-CONTAINING PROTEIN"/>
    <property type="match status" value="1"/>
</dbReference>
<gene>
    <name evidence="4" type="ORF">ACFQ5M_11150</name>
</gene>
<dbReference type="InterPro" id="IPR016193">
    <property type="entry name" value="Cytidine_deaminase-like"/>
</dbReference>
<accession>A0ABW4J9L3</accession>
<keyword evidence="2" id="KW-0862">Zinc</keyword>
<dbReference type="PANTHER" id="PTHR11079">
    <property type="entry name" value="CYTOSINE DEAMINASE FAMILY MEMBER"/>
    <property type="match status" value="1"/>
</dbReference>
<dbReference type="CDD" id="cd01285">
    <property type="entry name" value="nucleoside_deaminase"/>
    <property type="match status" value="1"/>
</dbReference>
<dbReference type="SUPFAM" id="SSF53927">
    <property type="entry name" value="Cytidine deaminase-like"/>
    <property type="match status" value="1"/>
</dbReference>
<evidence type="ECO:0000259" key="3">
    <source>
        <dbReference type="PROSITE" id="PS51747"/>
    </source>
</evidence>
<evidence type="ECO:0000313" key="5">
    <source>
        <dbReference type="Proteomes" id="UP001597267"/>
    </source>
</evidence>
<protein>
    <submittedName>
        <fullName evidence="4">Nucleoside deaminase</fullName>
        <ecNumber evidence="4">3.5.4.33</ecNumber>
    </submittedName>
</protein>
<keyword evidence="1" id="KW-0479">Metal-binding</keyword>
<name>A0ABW4J9L3_9LACO</name>
<dbReference type="InterPro" id="IPR002125">
    <property type="entry name" value="CMP_dCMP_dom"/>
</dbReference>
<evidence type="ECO:0000313" key="4">
    <source>
        <dbReference type="EMBL" id="MFD1672660.1"/>
    </source>
</evidence>
<dbReference type="Proteomes" id="UP001597267">
    <property type="component" value="Unassembled WGS sequence"/>
</dbReference>
<dbReference type="PROSITE" id="PS00903">
    <property type="entry name" value="CYT_DCMP_DEAMINASES_1"/>
    <property type="match status" value="1"/>
</dbReference>
<dbReference type="EMBL" id="JBHTOP010000026">
    <property type="protein sequence ID" value="MFD1672660.1"/>
    <property type="molecule type" value="Genomic_DNA"/>
</dbReference>
<dbReference type="RefSeq" id="WP_125713343.1">
    <property type="nucleotide sequence ID" value="NZ_JBHTOP010000026.1"/>
</dbReference>
<organism evidence="4 5">
    <name type="scientific">Agrilactobacillus yilanensis</name>
    <dbReference type="NCBI Taxonomy" id="2485997"/>
    <lineage>
        <taxon>Bacteria</taxon>
        <taxon>Bacillati</taxon>
        <taxon>Bacillota</taxon>
        <taxon>Bacilli</taxon>
        <taxon>Lactobacillales</taxon>
        <taxon>Lactobacillaceae</taxon>
        <taxon>Agrilactobacillus</taxon>
    </lineage>
</organism>
<dbReference type="InterPro" id="IPR016192">
    <property type="entry name" value="APOBEC/CMP_deaminase_Zn-bd"/>
</dbReference>
<dbReference type="Gene3D" id="3.40.140.10">
    <property type="entry name" value="Cytidine Deaminase, domain 2"/>
    <property type="match status" value="1"/>
</dbReference>
<proteinExistence type="predicted"/>
<sequence length="154" mass="17076">MDYMKLAAQEAEKNLKTGDGGPFGCVIIKDGEIIAQAHNQVLIDHDPTAHAEVTAIRQATKKLGTHDLSDCIVYTSCYPCPMCLGALIWANVKEVYYGNTAKDAANIGFRDDFIYDFIKGNASDVSVLPLEQMERDATIKSFNAFMDMQDKQLY</sequence>
<feature type="domain" description="CMP/dCMP-type deaminase" evidence="3">
    <location>
        <begin position="1"/>
        <end position="112"/>
    </location>
</feature>
<keyword evidence="5" id="KW-1185">Reference proteome</keyword>
<keyword evidence="4" id="KW-0378">Hydrolase</keyword>
<evidence type="ECO:0000256" key="2">
    <source>
        <dbReference type="ARBA" id="ARBA00022833"/>
    </source>
</evidence>
<evidence type="ECO:0000256" key="1">
    <source>
        <dbReference type="ARBA" id="ARBA00022723"/>
    </source>
</evidence>
<reference evidence="5" key="1">
    <citation type="journal article" date="2019" name="Int. J. Syst. Evol. Microbiol.">
        <title>The Global Catalogue of Microorganisms (GCM) 10K type strain sequencing project: providing services to taxonomists for standard genome sequencing and annotation.</title>
        <authorList>
            <consortium name="The Broad Institute Genomics Platform"/>
            <consortium name="The Broad Institute Genome Sequencing Center for Infectious Disease"/>
            <person name="Wu L."/>
            <person name="Ma J."/>
        </authorList>
    </citation>
    <scope>NUCLEOTIDE SEQUENCE [LARGE SCALE GENOMIC DNA]</scope>
    <source>
        <strain evidence="5">CCM 8896</strain>
    </source>
</reference>
<comment type="caution">
    <text evidence="4">The sequence shown here is derived from an EMBL/GenBank/DDBJ whole genome shotgun (WGS) entry which is preliminary data.</text>
</comment>
<dbReference type="Pfam" id="PF00383">
    <property type="entry name" value="dCMP_cyt_deam_1"/>
    <property type="match status" value="1"/>
</dbReference>
<dbReference type="GO" id="GO:0052717">
    <property type="term" value="F:tRNA-specific adenosine-34 deaminase activity"/>
    <property type="evidence" value="ECO:0007669"/>
    <property type="project" value="UniProtKB-EC"/>
</dbReference>